<reference evidence="2 3" key="1">
    <citation type="submission" date="2016-11" db="EMBL/GenBank/DDBJ databases">
        <authorList>
            <person name="Jaros S."/>
            <person name="Januszkiewicz K."/>
            <person name="Wedrychowicz H."/>
        </authorList>
    </citation>
    <scope>NUCLEOTIDE SEQUENCE [LARGE SCALE GENOMIC DNA]</scope>
    <source>
        <strain evidence="2 3">Y1</strain>
    </source>
</reference>
<sequence length="60" mass="6415">MKQPITFIFFVALIGTIACGISFGIALTKKDNMISQIALGTACMFCLTTAATTAKKLKKK</sequence>
<evidence type="ECO:0000313" key="2">
    <source>
        <dbReference type="EMBL" id="SHM89722.1"/>
    </source>
</evidence>
<evidence type="ECO:0000256" key="1">
    <source>
        <dbReference type="SAM" id="Phobius"/>
    </source>
</evidence>
<evidence type="ECO:0008006" key="4">
    <source>
        <dbReference type="Google" id="ProtNLM"/>
    </source>
</evidence>
<dbReference type="RefSeq" id="WP_072952412.1">
    <property type="nucleotide sequence ID" value="NZ_FRCT01000022.1"/>
</dbReference>
<dbReference type="EMBL" id="FRCT01000022">
    <property type="protein sequence ID" value="SHM89722.1"/>
    <property type="molecule type" value="Genomic_DNA"/>
</dbReference>
<protein>
    <recommendedName>
        <fullName evidence="4">Lipoprotein</fullName>
    </recommendedName>
</protein>
<dbReference type="OrthoDB" id="10004542at2"/>
<keyword evidence="1" id="KW-0812">Transmembrane</keyword>
<feature type="transmembrane region" description="Helical" evidence="1">
    <location>
        <begin position="33"/>
        <end position="54"/>
    </location>
</feature>
<evidence type="ECO:0000313" key="3">
    <source>
        <dbReference type="Proteomes" id="UP000184394"/>
    </source>
</evidence>
<dbReference type="AlphaFoldDB" id="A0A1M7MH56"/>
<feature type="transmembrane region" description="Helical" evidence="1">
    <location>
        <begin position="7"/>
        <end position="27"/>
    </location>
</feature>
<proteinExistence type="predicted"/>
<organism evidence="2 3">
    <name type="scientific">Ruminococcus flavefaciens</name>
    <dbReference type="NCBI Taxonomy" id="1265"/>
    <lineage>
        <taxon>Bacteria</taxon>
        <taxon>Bacillati</taxon>
        <taxon>Bacillota</taxon>
        <taxon>Clostridia</taxon>
        <taxon>Eubacteriales</taxon>
        <taxon>Oscillospiraceae</taxon>
        <taxon>Ruminococcus</taxon>
    </lineage>
</organism>
<accession>A0A1M7MH56</accession>
<gene>
    <name evidence="2" type="ORF">SAMN04487860_12224</name>
</gene>
<name>A0A1M7MH56_RUMFL</name>
<dbReference type="PROSITE" id="PS51257">
    <property type="entry name" value="PROKAR_LIPOPROTEIN"/>
    <property type="match status" value="1"/>
</dbReference>
<keyword evidence="1" id="KW-0472">Membrane</keyword>
<dbReference type="Proteomes" id="UP000184394">
    <property type="component" value="Unassembled WGS sequence"/>
</dbReference>
<keyword evidence="1" id="KW-1133">Transmembrane helix</keyword>